<protein>
    <recommendedName>
        <fullName evidence="3">HTH HARE-type domain-containing protein</fullName>
    </recommendedName>
</protein>
<sequence length="146" mass="16336">MNENGNKYALAALKDKRATLSGEIADMKKQIKWREDQLAHVDATIAIFEPGFDVDSLPLKRPRKRVKLFKQGELGRLIFDALRRSGEPMLTADVVTAVMEAQGYESEARSAFGPRVRGNLAYQLGRGTVEKTGIGRDTRWRLSDGE</sequence>
<dbReference type="EMBL" id="JBHPON010000001">
    <property type="protein sequence ID" value="MFC6035470.1"/>
    <property type="molecule type" value="Genomic_DNA"/>
</dbReference>
<dbReference type="RefSeq" id="WP_379879209.1">
    <property type="nucleotide sequence ID" value="NZ_JBHPON010000001.1"/>
</dbReference>
<accession>A0ABW1KTM7</accession>
<keyword evidence="2" id="KW-1185">Reference proteome</keyword>
<name>A0ABW1KTM7_9PROT</name>
<evidence type="ECO:0000313" key="2">
    <source>
        <dbReference type="Proteomes" id="UP001596116"/>
    </source>
</evidence>
<comment type="caution">
    <text evidence="1">The sequence shown here is derived from an EMBL/GenBank/DDBJ whole genome shotgun (WGS) entry which is preliminary data.</text>
</comment>
<evidence type="ECO:0000313" key="1">
    <source>
        <dbReference type="EMBL" id="MFC6035470.1"/>
    </source>
</evidence>
<dbReference type="Proteomes" id="UP001596116">
    <property type="component" value="Unassembled WGS sequence"/>
</dbReference>
<organism evidence="1 2">
    <name type="scientific">Hyphococcus aureus</name>
    <dbReference type="NCBI Taxonomy" id="2666033"/>
    <lineage>
        <taxon>Bacteria</taxon>
        <taxon>Pseudomonadati</taxon>
        <taxon>Pseudomonadota</taxon>
        <taxon>Alphaproteobacteria</taxon>
        <taxon>Parvularculales</taxon>
        <taxon>Parvularculaceae</taxon>
        <taxon>Hyphococcus</taxon>
    </lineage>
</organism>
<reference evidence="1 2" key="1">
    <citation type="submission" date="2024-09" db="EMBL/GenBank/DDBJ databases">
        <authorList>
            <person name="Zhang Z.-H."/>
        </authorList>
    </citation>
    <scope>NUCLEOTIDE SEQUENCE [LARGE SCALE GENOMIC DNA]</scope>
    <source>
        <strain evidence="1 2">HHTR114</strain>
    </source>
</reference>
<gene>
    <name evidence="1" type="ORF">ACFMB1_07950</name>
</gene>
<proteinExistence type="predicted"/>
<evidence type="ECO:0008006" key="3">
    <source>
        <dbReference type="Google" id="ProtNLM"/>
    </source>
</evidence>